<dbReference type="Gene3D" id="3.30.200.20">
    <property type="entry name" value="Phosphorylase Kinase, domain 1"/>
    <property type="match status" value="1"/>
</dbReference>
<dbReference type="PROSITE" id="PS50011">
    <property type="entry name" value="PROTEIN_KINASE_DOM"/>
    <property type="match status" value="1"/>
</dbReference>
<keyword evidence="2" id="KW-0723">Serine/threonine-protein kinase</keyword>
<dbReference type="EnsemblMetazoa" id="RPRC008787-RA">
    <property type="protein sequence ID" value="RPRC008787-PA"/>
    <property type="gene ID" value="RPRC008787"/>
</dbReference>
<dbReference type="EMBL" id="GAHY01001004">
    <property type="protein sequence ID" value="JAA76506.1"/>
    <property type="molecule type" value="mRNA"/>
</dbReference>
<evidence type="ECO:0000256" key="1">
    <source>
        <dbReference type="ARBA" id="ARBA00012513"/>
    </source>
</evidence>
<keyword evidence="3" id="KW-0597">Phosphoprotein</keyword>
<evidence type="ECO:0000256" key="8">
    <source>
        <dbReference type="ARBA" id="ARBA00037982"/>
    </source>
</evidence>
<dbReference type="PROSITE" id="PS00108">
    <property type="entry name" value="PROTEIN_KINASE_ST"/>
    <property type="match status" value="1"/>
</dbReference>
<keyword evidence="14" id="KW-1185">Reference proteome</keyword>
<reference evidence="13" key="3">
    <citation type="submission" date="2015-05" db="UniProtKB">
        <authorList>
            <consortium name="EnsemblMetazoa"/>
        </authorList>
    </citation>
    <scope>IDENTIFICATION</scope>
</reference>
<dbReference type="GO" id="GO:0005634">
    <property type="term" value="C:nucleus"/>
    <property type="evidence" value="ECO:0007669"/>
    <property type="project" value="TreeGrafter"/>
</dbReference>
<dbReference type="eggNOG" id="KOG1035">
    <property type="taxonomic scope" value="Eukaryota"/>
</dbReference>
<proteinExistence type="evidence at transcript level"/>
<feature type="domain" description="Protein kinase" evidence="11">
    <location>
        <begin position="141"/>
        <end position="501"/>
    </location>
</feature>
<dbReference type="GO" id="GO:0004694">
    <property type="term" value="F:eukaryotic translation initiation factor 2alpha kinase activity"/>
    <property type="evidence" value="ECO:0007669"/>
    <property type="project" value="TreeGrafter"/>
</dbReference>
<dbReference type="OMA" id="RECMWEE"/>
<evidence type="ECO:0000313" key="13">
    <source>
        <dbReference type="EnsemblMetazoa" id="RPRC008787-PA"/>
    </source>
</evidence>
<dbReference type="Proteomes" id="UP000015103">
    <property type="component" value="Unassembled WGS sequence"/>
</dbReference>
<dbReference type="InterPro" id="IPR050339">
    <property type="entry name" value="CC_SR_Kinase"/>
</dbReference>
<dbReference type="VEuPathDB" id="VectorBase:RPRC008787"/>
<dbReference type="EC" id="2.7.11.1" evidence="1"/>
<keyword evidence="7" id="KW-0067">ATP-binding</keyword>
<dbReference type="AlphaFoldDB" id="R4FP87"/>
<dbReference type="InterPro" id="IPR054521">
    <property type="entry name" value="HRI2_3H"/>
</dbReference>
<dbReference type="RefSeq" id="XP_073995117.1">
    <property type="nucleotide sequence ID" value="XM_074139016.1"/>
</dbReference>
<sequence length="551" mass="62700">MRNEESEFSSLRTVSSFDRGENCTVAVGVNNQEIQNFSPSSLLVESLIEQLCKLMEKDPHNQKQLYLTVCEKLHEMNLIGESYERDEFQFMRSHYQKALYQLLAIAKTTAAEKTALFPKWTGQLYLSCSGVLEWSRYSTEFEELEFIAKGGFGHVYKAQHKLDGEIYAVKKILLRYQSVNDFMQNLREVKMLAKLNNANIVSYKAAWLEPLDEVRSIKETKRHEVPAILNGDRSDLFGGTNQEDNDGSFDVVFEGSEKSVSVIDESESISQPTPPVGGSLKPIDGIVCKKKFYQFSYSEKEFNLPKQSATLYIQMQLCERTLRYWLDQRNQLKNLEINVHQCVEIFKKIVKGVEYIHSQGIVHHDIKPSNIFVSSDLNEVQVGDFGLACCLLTHPATSLSVIATHPRGQVGTRLYAAPEQLQGTCHPKSDVYSLGIILLELLEPFKTDMERSKVVGELRSGHIPAHLTTVYPELTEIMSETVTPIKHRPTSSELLKSVEDLQNVDTLKLVVQQNELIQELKKESQAKDEEIAFLKKQLQELIKKENGMTLH</sequence>
<dbReference type="InterPro" id="IPR008271">
    <property type="entry name" value="Ser/Thr_kinase_AS"/>
</dbReference>
<evidence type="ECO:0000256" key="2">
    <source>
        <dbReference type="ARBA" id="ARBA00022527"/>
    </source>
</evidence>
<dbReference type="HOGENOM" id="CLU_000288_134_0_1"/>
<dbReference type="InterPro" id="IPR000719">
    <property type="entry name" value="Prot_kinase_dom"/>
</dbReference>
<evidence type="ECO:0000256" key="3">
    <source>
        <dbReference type="ARBA" id="ARBA00022553"/>
    </source>
</evidence>
<dbReference type="GeneID" id="141459671"/>
<dbReference type="SUPFAM" id="SSF56112">
    <property type="entry name" value="Protein kinase-like (PK-like)"/>
    <property type="match status" value="1"/>
</dbReference>
<organism evidence="12">
    <name type="scientific">Rhodnius prolixus</name>
    <name type="common">Triatomid bug</name>
    <dbReference type="NCBI Taxonomy" id="13249"/>
    <lineage>
        <taxon>Eukaryota</taxon>
        <taxon>Metazoa</taxon>
        <taxon>Ecdysozoa</taxon>
        <taxon>Arthropoda</taxon>
        <taxon>Hexapoda</taxon>
        <taxon>Insecta</taxon>
        <taxon>Pterygota</taxon>
        <taxon>Neoptera</taxon>
        <taxon>Paraneoptera</taxon>
        <taxon>Hemiptera</taxon>
        <taxon>Heteroptera</taxon>
        <taxon>Panheteroptera</taxon>
        <taxon>Cimicomorpha</taxon>
        <taxon>Reduviidae</taxon>
        <taxon>Triatominae</taxon>
        <taxon>Rhodnius</taxon>
    </lineage>
</organism>
<protein>
    <recommendedName>
        <fullName evidence="1">non-specific serine/threonine protein kinase</fullName>
        <ecNumber evidence="1">2.7.11.1</ecNumber>
    </recommendedName>
    <alternativeName>
        <fullName evidence="9">Heme-regulated eukaryotic initiation factor eIF-2-alpha kinase</fullName>
    </alternativeName>
</protein>
<evidence type="ECO:0000256" key="7">
    <source>
        <dbReference type="ARBA" id="ARBA00022840"/>
    </source>
</evidence>
<evidence type="ECO:0000256" key="10">
    <source>
        <dbReference type="SAM" id="Coils"/>
    </source>
</evidence>
<evidence type="ECO:0000256" key="6">
    <source>
        <dbReference type="ARBA" id="ARBA00022777"/>
    </source>
</evidence>
<dbReference type="Gene3D" id="1.10.510.10">
    <property type="entry name" value="Transferase(Phosphotransferase) domain 1"/>
    <property type="match status" value="1"/>
</dbReference>
<dbReference type="GO" id="GO:0005524">
    <property type="term" value="F:ATP binding"/>
    <property type="evidence" value="ECO:0007669"/>
    <property type="project" value="UniProtKB-KW"/>
</dbReference>
<name>R4FP87_RHOPR</name>
<evidence type="ECO:0000313" key="12">
    <source>
        <dbReference type="EMBL" id="JAA76506.1"/>
    </source>
</evidence>
<dbReference type="Pfam" id="PF00069">
    <property type="entry name" value="Pkinase"/>
    <property type="match status" value="2"/>
</dbReference>
<dbReference type="EMBL" id="ACPB03010248">
    <property type="status" value="NOT_ANNOTATED_CDS"/>
    <property type="molecule type" value="Genomic_DNA"/>
</dbReference>
<feature type="coiled-coil region" evidence="10">
    <location>
        <begin position="510"/>
        <end position="544"/>
    </location>
</feature>
<reference evidence="12" key="1">
    <citation type="submission" date="2013-04" db="EMBL/GenBank/DDBJ databases">
        <title>An insight into the transcriptome of the digestive tract of the blood sucking bug, Rhodnius prolixus.</title>
        <authorList>
            <person name="Ribeiro J.M.C."/>
            <person name="Genta F.A."/>
            <person name="Sorgine M.H.F."/>
            <person name="Paiva-Silva G.O."/>
            <person name="Majerowicz D."/>
            <person name="Medeiros M."/>
            <person name="Koerich L."/>
            <person name="Terra W.R."/>
            <person name="Ferreira C."/>
            <person name="Pimentel A.C."/>
            <person name="Bisch P.M."/>
            <person name="Diniz M.M.P."/>
            <person name="Nascimento R."/>
            <person name="Salmon D."/>
            <person name="Silber A.M."/>
            <person name="Alves M."/>
            <person name="Oliveira M.F."/>
            <person name="Gondim K.C."/>
            <person name="Silva Neto M.A.C."/>
            <person name="Atella G.C."/>
            <person name="Araujo H."/>
            <person name="Dias F.S."/>
            <person name="Polycarpo C.R."/>
            <person name="Fampa P."/>
            <person name="Melo A.C."/>
            <person name="Tanaka A.S."/>
            <person name="Balczun C."/>
            <person name="Oliveira J.H.M."/>
            <person name="Goncalves R."/>
            <person name="Lazoski C."/>
            <person name="Pereira M.A."/>
            <person name="Rivera-Pomar R."/>
            <person name="Diambra L."/>
            <person name="Schaub G.A."/>
            <person name="Garcia E.S."/>
            <person name="Azambuja P."/>
            <person name="Braz G.R.C."/>
            <person name="Oliveira P.L."/>
        </authorList>
    </citation>
    <scope>NUCLEOTIDE SEQUENCE</scope>
</reference>
<dbReference type="InterPro" id="IPR011009">
    <property type="entry name" value="Kinase-like_dom_sf"/>
</dbReference>
<dbReference type="GO" id="GO:0005737">
    <property type="term" value="C:cytoplasm"/>
    <property type="evidence" value="ECO:0007669"/>
    <property type="project" value="TreeGrafter"/>
</dbReference>
<evidence type="ECO:0000313" key="14">
    <source>
        <dbReference type="Proteomes" id="UP000015103"/>
    </source>
</evidence>
<evidence type="ECO:0000259" key="11">
    <source>
        <dbReference type="PROSITE" id="PS50011"/>
    </source>
</evidence>
<dbReference type="PANTHER" id="PTHR11042:SF187">
    <property type="entry name" value="EUKARYOTIC TRANSLATION INITIATION FACTOR 2-ALPHA KINASE 2"/>
    <property type="match status" value="1"/>
</dbReference>
<reference evidence="14" key="2">
    <citation type="submission" date="2015-04" db="EMBL/GenBank/DDBJ databases">
        <authorList>
            <person name="Wilson R.K."/>
            <person name="Warren W."/>
            <person name="Dotson E."/>
            <person name="Oliveira P.L."/>
        </authorList>
    </citation>
    <scope>NUCLEOTIDE SEQUENCE</scope>
</reference>
<keyword evidence="6 12" id="KW-0418">Kinase</keyword>
<dbReference type="Pfam" id="PF22949">
    <property type="entry name" value="HRI2_3H"/>
    <property type="match status" value="1"/>
</dbReference>
<comment type="similarity">
    <text evidence="8">Belongs to the protein kinase superfamily. Ser/Thr protein kinase family. GCN2 subfamily.</text>
</comment>
<dbReference type="SMART" id="SM00220">
    <property type="entry name" value="S_TKc"/>
    <property type="match status" value="1"/>
</dbReference>
<evidence type="ECO:0000256" key="9">
    <source>
        <dbReference type="ARBA" id="ARBA00042914"/>
    </source>
</evidence>
<evidence type="ECO:0000256" key="4">
    <source>
        <dbReference type="ARBA" id="ARBA00022679"/>
    </source>
</evidence>
<dbReference type="PANTHER" id="PTHR11042">
    <property type="entry name" value="EUKARYOTIC TRANSLATION INITIATION FACTOR 2-ALPHA KINASE EIF2-ALPHA KINASE -RELATED"/>
    <property type="match status" value="1"/>
</dbReference>
<accession>R4FP87</accession>
<evidence type="ECO:0000256" key="5">
    <source>
        <dbReference type="ARBA" id="ARBA00022741"/>
    </source>
</evidence>
<keyword evidence="10" id="KW-0175">Coiled coil</keyword>
<keyword evidence="5" id="KW-0547">Nucleotide-binding</keyword>
<keyword evidence="4" id="KW-0808">Transferase</keyword>
<dbReference type="STRING" id="13249.R4FP87"/>
<dbReference type="InParanoid" id="R4FP87"/>
<dbReference type="RefSeq" id="XP_073995118.1">
    <property type="nucleotide sequence ID" value="XM_074139017.1"/>
</dbReference>